<keyword evidence="4" id="KW-1003">Cell membrane</keyword>
<evidence type="ECO:0000256" key="1">
    <source>
        <dbReference type="ARBA" id="ARBA00000085"/>
    </source>
</evidence>
<reference evidence="18 19" key="1">
    <citation type="submission" date="2020-08" db="EMBL/GenBank/DDBJ databases">
        <title>Genomic Encyclopedia of Type Strains, Phase IV (KMG-IV): sequencing the most valuable type-strain genomes for metagenomic binning, comparative biology and taxonomic classification.</title>
        <authorList>
            <person name="Goeker M."/>
        </authorList>
    </citation>
    <scope>NUCLEOTIDE SEQUENCE [LARGE SCALE GENOMIC DNA]</scope>
    <source>
        <strain evidence="18 19">DSM 23240</strain>
    </source>
</reference>
<evidence type="ECO:0000256" key="14">
    <source>
        <dbReference type="SAM" id="Phobius"/>
    </source>
</evidence>
<dbReference type="SMART" id="SM00387">
    <property type="entry name" value="HATPase_c"/>
    <property type="match status" value="1"/>
</dbReference>
<dbReference type="CDD" id="cd16922">
    <property type="entry name" value="HATPase_EvgS-ArcB-TorS-like"/>
    <property type="match status" value="1"/>
</dbReference>
<comment type="caution">
    <text evidence="18">The sequence shown here is derived from an EMBL/GenBank/DDBJ whole genome shotgun (WGS) entry which is preliminary data.</text>
</comment>
<dbReference type="Pfam" id="PF00072">
    <property type="entry name" value="Response_reg"/>
    <property type="match status" value="1"/>
</dbReference>
<evidence type="ECO:0000256" key="6">
    <source>
        <dbReference type="ARBA" id="ARBA00022692"/>
    </source>
</evidence>
<keyword evidence="5 13" id="KW-0597">Phosphoprotein</keyword>
<feature type="modified residue" description="4-aspartylphosphate" evidence="13">
    <location>
        <position position="959"/>
    </location>
</feature>
<dbReference type="CDD" id="cd17546">
    <property type="entry name" value="REC_hyHK_CKI1_RcsC-like"/>
    <property type="match status" value="1"/>
</dbReference>
<dbReference type="SUPFAM" id="SSF55874">
    <property type="entry name" value="ATPase domain of HSP90 chaperone/DNA topoisomerase II/histidine kinase"/>
    <property type="match status" value="1"/>
</dbReference>
<dbReference type="PANTHER" id="PTHR45339:SF1">
    <property type="entry name" value="HYBRID SIGNAL TRANSDUCTION HISTIDINE KINASE J"/>
    <property type="match status" value="1"/>
</dbReference>
<dbReference type="Gene3D" id="3.30.450.20">
    <property type="entry name" value="PAS domain"/>
    <property type="match status" value="1"/>
</dbReference>
<dbReference type="AlphaFoldDB" id="A0A840RXV7"/>
<sequence length="1157" mass="127011">MSHSDVAEGITTISRRFLHARTYLIVALLTLLLALYIGFLLLFMLWDRSEWAHENYADLLRQITRQEYFIGRFAELAPDYICAMASRCKETQDKHVLLPSAGEAAQLNEEFWVLRNGPAVGDLAVAAGAQEKLQQEWLGLGRRLADFQKGFWGYRARSDQSILSNADGSLIVFTQQSPDLAVPQPDAHRNAAFSAQKRHEFERILRDYPDAQNADGVYWTKAMTDPFTGRTVFTCFIPFRNRAGVVIGYVATDMSPDTVLARTRITGNAFYQRAGLVLIYAYTGRLMLIDGRVPTAEEVTFYRNLDSEQEYKYHRSSLQFRPRDAMLQVSYAVPNIEWRVVYAVRLWTLLQDKTVPIGAGILIYLLAVLSVLLGTRQINLAVIGPAARQQKRLADSENFNRTVVETSPVGLAVLRASDCGVIIQNAQFIPLERWRLIDTPEQVLSAKAWSLLLLHTQQSPQDVLHVEDIESGHFYQIGIASAMHDGESVLICVLSDMTDHKRTEQALAEAKRFAESTSASKSLFLATISHEIRTPLYGMLASIELMAKTRLDAGQRQLSHTMDGSARTLKDILNDALDFTKGETEAVEIDSHPFDLTKEVESVVQGFWSRALLKNLELVCLMDPALNGIWYGDALKLIQVLNNLINNAVKFTPSGKVVVTGILLSSDIAAGGERDSASATDKSDHGALRIALSIRDTGPGILEEDMERIFQPFGQASGVATRQQFPGTGLGLFICKKYVAAMGGVISVDSIPGTGTTFVVSIPLISSKIVAVMDDTLRGLKFVINIDKGDAEFAAHLSVLLASKGGRVIATGDDVSDRAGHYARIDINLTESSIPFATERQPFTAGDGSVFLDLSSSYSAFLKHDIGYANPLSGPGIVDAILMVAGRKIYIAEPAQDALQGNRRAINAHVLIVDDQAINRLLLEKQLGYLGCEITAAGSAAQALQLIKDGLQFDLILSDLHMPLMNGYELSLALRARAVTCPIVAVTASALTGERERGLAAGMNGYMIKPFTMEDLEKLLDRHIGSRIEAPGILRDTISGNQFQDDAPDREKAIAEASAIASQMWQPGMLRAAVAGISEDIALLVAAITRADLTYLGEVAHRIHGGMAALDMRPATALCRAIEESAEYEWPEEAFRLAPILQTMLVQIRLDIDPDDD</sequence>
<dbReference type="RefSeq" id="WP_168054555.1">
    <property type="nucleotide sequence ID" value="NZ_JAAOZT010000005.1"/>
</dbReference>
<comment type="catalytic activity">
    <reaction evidence="1">
        <text>ATP + protein L-histidine = ADP + protein N-phospho-L-histidine.</text>
        <dbReference type="EC" id="2.7.13.3"/>
    </reaction>
</comment>
<dbReference type="InterPro" id="IPR008207">
    <property type="entry name" value="Sig_transdc_His_kin_Hpt_dom"/>
</dbReference>
<name>A0A840RXV7_9BURK</name>
<dbReference type="CDD" id="cd00082">
    <property type="entry name" value="HisKA"/>
    <property type="match status" value="1"/>
</dbReference>
<dbReference type="CDD" id="cd18773">
    <property type="entry name" value="PDC1_HK_sensor"/>
    <property type="match status" value="1"/>
</dbReference>
<evidence type="ECO:0000256" key="2">
    <source>
        <dbReference type="ARBA" id="ARBA00004651"/>
    </source>
</evidence>
<dbReference type="PROSITE" id="PS50894">
    <property type="entry name" value="HPT"/>
    <property type="match status" value="1"/>
</dbReference>
<feature type="domain" description="HPt" evidence="17">
    <location>
        <begin position="1062"/>
        <end position="1157"/>
    </location>
</feature>
<evidence type="ECO:0000259" key="16">
    <source>
        <dbReference type="PROSITE" id="PS50110"/>
    </source>
</evidence>
<dbReference type="InterPro" id="IPR036097">
    <property type="entry name" value="HisK_dim/P_sf"/>
</dbReference>
<dbReference type="InterPro" id="IPR005467">
    <property type="entry name" value="His_kinase_dom"/>
</dbReference>
<dbReference type="GO" id="GO:0005524">
    <property type="term" value="F:ATP binding"/>
    <property type="evidence" value="ECO:0007669"/>
    <property type="project" value="UniProtKB-KW"/>
</dbReference>
<evidence type="ECO:0000256" key="9">
    <source>
        <dbReference type="ARBA" id="ARBA00022989"/>
    </source>
</evidence>
<dbReference type="SUPFAM" id="SSF47226">
    <property type="entry name" value="Histidine-containing phosphotransfer domain, HPT domain"/>
    <property type="match status" value="1"/>
</dbReference>
<keyword evidence="8" id="KW-0067">ATP-binding</keyword>
<keyword evidence="6 14" id="KW-0812">Transmembrane</keyword>
<gene>
    <name evidence="18" type="ORF">HNR39_003790</name>
</gene>
<dbReference type="PANTHER" id="PTHR45339">
    <property type="entry name" value="HYBRID SIGNAL TRANSDUCTION HISTIDINE KINASE J"/>
    <property type="match status" value="1"/>
</dbReference>
<evidence type="ECO:0000256" key="7">
    <source>
        <dbReference type="ARBA" id="ARBA00022741"/>
    </source>
</evidence>
<dbReference type="PROSITE" id="PS50109">
    <property type="entry name" value="HIS_KIN"/>
    <property type="match status" value="1"/>
</dbReference>
<dbReference type="EC" id="2.7.13.3" evidence="3"/>
<dbReference type="InterPro" id="IPR036890">
    <property type="entry name" value="HATPase_C_sf"/>
</dbReference>
<dbReference type="SUPFAM" id="SSF47384">
    <property type="entry name" value="Homodimeric domain of signal transducing histidine kinase"/>
    <property type="match status" value="1"/>
</dbReference>
<dbReference type="GO" id="GO:0005886">
    <property type="term" value="C:plasma membrane"/>
    <property type="evidence" value="ECO:0007669"/>
    <property type="project" value="UniProtKB-SubCell"/>
</dbReference>
<dbReference type="InterPro" id="IPR004358">
    <property type="entry name" value="Sig_transdc_His_kin-like_C"/>
</dbReference>
<keyword evidence="9 14" id="KW-1133">Transmembrane helix</keyword>
<dbReference type="SMART" id="SM00388">
    <property type="entry name" value="HisKA"/>
    <property type="match status" value="1"/>
</dbReference>
<dbReference type="Gene3D" id="1.10.287.130">
    <property type="match status" value="1"/>
</dbReference>
<keyword evidence="18" id="KW-0808">Transferase</keyword>
<keyword evidence="19" id="KW-1185">Reference proteome</keyword>
<feature type="domain" description="Histidine kinase" evidence="15">
    <location>
        <begin position="527"/>
        <end position="766"/>
    </location>
</feature>
<feature type="transmembrane region" description="Helical" evidence="14">
    <location>
        <begin position="23"/>
        <end position="46"/>
    </location>
</feature>
<protein>
    <recommendedName>
        <fullName evidence="3">histidine kinase</fullName>
        <ecNumber evidence="3">2.7.13.3</ecNumber>
    </recommendedName>
</protein>
<dbReference type="SMART" id="SM00448">
    <property type="entry name" value="REC"/>
    <property type="match status" value="1"/>
</dbReference>
<evidence type="ECO:0000256" key="10">
    <source>
        <dbReference type="ARBA" id="ARBA00023012"/>
    </source>
</evidence>
<feature type="domain" description="Response regulatory" evidence="16">
    <location>
        <begin position="909"/>
        <end position="1024"/>
    </location>
</feature>
<keyword evidence="7" id="KW-0547">Nucleotide-binding</keyword>
<dbReference type="InterPro" id="IPR003661">
    <property type="entry name" value="HisK_dim/P_dom"/>
</dbReference>
<evidence type="ECO:0000313" key="18">
    <source>
        <dbReference type="EMBL" id="MBB5201928.1"/>
    </source>
</evidence>
<evidence type="ECO:0000256" key="4">
    <source>
        <dbReference type="ARBA" id="ARBA00022475"/>
    </source>
</evidence>
<keyword evidence="10" id="KW-0902">Two-component regulatory system</keyword>
<evidence type="ECO:0000313" key="19">
    <source>
        <dbReference type="Proteomes" id="UP000571084"/>
    </source>
</evidence>
<dbReference type="Pfam" id="PF01627">
    <property type="entry name" value="Hpt"/>
    <property type="match status" value="1"/>
</dbReference>
<dbReference type="PROSITE" id="PS50110">
    <property type="entry name" value="RESPONSE_REGULATORY"/>
    <property type="match status" value="1"/>
</dbReference>
<proteinExistence type="predicted"/>
<dbReference type="GO" id="GO:0000155">
    <property type="term" value="F:phosphorelay sensor kinase activity"/>
    <property type="evidence" value="ECO:0007669"/>
    <property type="project" value="InterPro"/>
</dbReference>
<dbReference type="InterPro" id="IPR003594">
    <property type="entry name" value="HATPase_dom"/>
</dbReference>
<feature type="modified residue" description="Phosphohistidine" evidence="12">
    <location>
        <position position="1101"/>
    </location>
</feature>
<dbReference type="Proteomes" id="UP000571084">
    <property type="component" value="Unassembled WGS sequence"/>
</dbReference>
<keyword evidence="11 14" id="KW-0472">Membrane</keyword>
<dbReference type="SUPFAM" id="SSF52172">
    <property type="entry name" value="CheY-like"/>
    <property type="match status" value="1"/>
</dbReference>
<dbReference type="EMBL" id="JACHHQ010000009">
    <property type="protein sequence ID" value="MBB5201928.1"/>
    <property type="molecule type" value="Genomic_DNA"/>
</dbReference>
<keyword evidence="18" id="KW-0418">Kinase</keyword>
<evidence type="ECO:0000256" key="3">
    <source>
        <dbReference type="ARBA" id="ARBA00012438"/>
    </source>
</evidence>
<dbReference type="Pfam" id="PF00512">
    <property type="entry name" value="HisKA"/>
    <property type="match status" value="1"/>
</dbReference>
<evidence type="ECO:0000259" key="17">
    <source>
        <dbReference type="PROSITE" id="PS50894"/>
    </source>
</evidence>
<comment type="subcellular location">
    <subcellularLocation>
        <location evidence="2">Cell membrane</location>
        <topology evidence="2">Multi-pass membrane protein</topology>
    </subcellularLocation>
</comment>
<dbReference type="Pfam" id="PF02518">
    <property type="entry name" value="HATPase_c"/>
    <property type="match status" value="1"/>
</dbReference>
<evidence type="ECO:0000256" key="13">
    <source>
        <dbReference type="PROSITE-ProRule" id="PRU00169"/>
    </source>
</evidence>
<evidence type="ECO:0000256" key="11">
    <source>
        <dbReference type="ARBA" id="ARBA00023136"/>
    </source>
</evidence>
<dbReference type="InterPro" id="IPR001789">
    <property type="entry name" value="Sig_transdc_resp-reg_receiver"/>
</dbReference>
<dbReference type="InterPro" id="IPR036641">
    <property type="entry name" value="HPT_dom_sf"/>
</dbReference>
<evidence type="ECO:0000259" key="15">
    <source>
        <dbReference type="PROSITE" id="PS50109"/>
    </source>
</evidence>
<organism evidence="18 19">
    <name type="scientific">Glaciimonas immobilis</name>
    <dbReference type="NCBI Taxonomy" id="728004"/>
    <lineage>
        <taxon>Bacteria</taxon>
        <taxon>Pseudomonadati</taxon>
        <taxon>Pseudomonadota</taxon>
        <taxon>Betaproteobacteria</taxon>
        <taxon>Burkholderiales</taxon>
        <taxon>Oxalobacteraceae</taxon>
        <taxon>Glaciimonas</taxon>
    </lineage>
</organism>
<dbReference type="Gene3D" id="3.30.565.10">
    <property type="entry name" value="Histidine kinase-like ATPase, C-terminal domain"/>
    <property type="match status" value="1"/>
</dbReference>
<evidence type="ECO:0000256" key="5">
    <source>
        <dbReference type="ARBA" id="ARBA00022553"/>
    </source>
</evidence>
<evidence type="ECO:0000256" key="12">
    <source>
        <dbReference type="PROSITE-ProRule" id="PRU00110"/>
    </source>
</evidence>
<dbReference type="PRINTS" id="PR00344">
    <property type="entry name" value="BCTRLSENSOR"/>
</dbReference>
<dbReference type="Gene3D" id="1.20.120.160">
    <property type="entry name" value="HPT domain"/>
    <property type="match status" value="1"/>
</dbReference>
<dbReference type="InterPro" id="IPR011006">
    <property type="entry name" value="CheY-like_superfamily"/>
</dbReference>
<evidence type="ECO:0000256" key="8">
    <source>
        <dbReference type="ARBA" id="ARBA00022840"/>
    </source>
</evidence>
<dbReference type="Gene3D" id="3.40.50.2300">
    <property type="match status" value="1"/>
</dbReference>
<accession>A0A840RXV7</accession>